<keyword evidence="2" id="KW-0808">Transferase</keyword>
<dbReference type="GO" id="GO:0016779">
    <property type="term" value="F:nucleotidyltransferase activity"/>
    <property type="evidence" value="ECO:0007669"/>
    <property type="project" value="UniProtKB-KW"/>
</dbReference>
<evidence type="ECO:0000313" key="3">
    <source>
        <dbReference type="Proteomes" id="UP001247542"/>
    </source>
</evidence>
<dbReference type="Gene3D" id="3.40.50.720">
    <property type="entry name" value="NAD(P)-binding Rossmann-like Domain"/>
    <property type="match status" value="1"/>
</dbReference>
<dbReference type="CDD" id="cd00158">
    <property type="entry name" value="RHOD"/>
    <property type="match status" value="1"/>
</dbReference>
<dbReference type="SMART" id="SM00450">
    <property type="entry name" value="RHOD"/>
    <property type="match status" value="1"/>
</dbReference>
<keyword evidence="3" id="KW-1185">Reference proteome</keyword>
<dbReference type="InterPro" id="IPR035985">
    <property type="entry name" value="Ubiquitin-activating_enz"/>
</dbReference>
<dbReference type="NCBIfam" id="NF004281">
    <property type="entry name" value="PRK05690.1"/>
    <property type="match status" value="1"/>
</dbReference>
<dbReference type="InterPro" id="IPR045886">
    <property type="entry name" value="ThiF/MoeB/HesA"/>
</dbReference>
<organism evidence="2 3">
    <name type="scientific">Gleimia hominis</name>
    <dbReference type="NCBI Taxonomy" id="595468"/>
    <lineage>
        <taxon>Bacteria</taxon>
        <taxon>Bacillati</taxon>
        <taxon>Actinomycetota</taxon>
        <taxon>Actinomycetes</taxon>
        <taxon>Actinomycetales</taxon>
        <taxon>Actinomycetaceae</taxon>
        <taxon>Gleimia</taxon>
    </lineage>
</organism>
<dbReference type="InterPro" id="IPR036873">
    <property type="entry name" value="Rhodanese-like_dom_sf"/>
</dbReference>
<dbReference type="Proteomes" id="UP001247542">
    <property type="component" value="Unassembled WGS sequence"/>
</dbReference>
<dbReference type="PANTHER" id="PTHR10953">
    <property type="entry name" value="UBIQUITIN-ACTIVATING ENZYME E1"/>
    <property type="match status" value="1"/>
</dbReference>
<dbReference type="CDD" id="cd00757">
    <property type="entry name" value="ThiF_MoeB_HesA_family"/>
    <property type="match status" value="1"/>
</dbReference>
<dbReference type="EMBL" id="JASXSX010000003">
    <property type="protein sequence ID" value="MDT3767929.1"/>
    <property type="molecule type" value="Genomic_DNA"/>
</dbReference>
<dbReference type="Pfam" id="PF00899">
    <property type="entry name" value="ThiF"/>
    <property type="match status" value="1"/>
</dbReference>
<gene>
    <name evidence="2" type="primary">moeB</name>
    <name evidence="2" type="ORF">QS713_07635</name>
</gene>
<keyword evidence="2" id="KW-0548">Nucleotidyltransferase</keyword>
<dbReference type="RefSeq" id="WP_313274126.1">
    <property type="nucleotide sequence ID" value="NZ_JASXSX010000003.1"/>
</dbReference>
<sequence>MKISQLNAAQVDRLQRHLGLRGFGPAAQEKLLNARVTVVGAGGLGSAALPYLAAAGVGQITLVDDDVVDRTNLQRQVIHSEANLGMAKTQSAAQVLRGLNPEIALTLVNERLTSTNALEVLGGADVILDGTDNFTTRYVVADAAEILGIPVVWGAILRFFGQLSVFWPGKGPLYRDLYPSPPAPGEVPSCAEAGVLGVLPGVIGSLMATEAIKVLAHIGQPLIGQLLTYDALSVKFEKIPVRPDPSRVPVTSVGADVVDEVGNACGFAPRDGEVSAVQLRELIRAGEPMNLVDVREEWEWKMGHIPGAQLVPLSQLMEQPHIPDLKPGRPTYVYCRSGGRSARAIELVKGTHPNAHFVNVTGGMQQWEQTEK</sequence>
<evidence type="ECO:0000313" key="2">
    <source>
        <dbReference type="EMBL" id="MDT3767929.1"/>
    </source>
</evidence>
<name>A0ABU3IC29_9ACTO</name>
<accession>A0ABU3IC29</accession>
<reference evidence="2 3" key="1">
    <citation type="submission" date="2023-06" db="EMBL/GenBank/DDBJ databases">
        <title>Draft genome sequence of Gleimia hominis type strain CCUG 57540T.</title>
        <authorList>
            <person name="Salva-Serra F."/>
            <person name="Cardew S."/>
            <person name="Jensie Markopoulos S."/>
            <person name="Ohlen M."/>
            <person name="Inganas E."/>
            <person name="Svensson-Stadler L."/>
            <person name="Moore E.R.B."/>
        </authorList>
    </citation>
    <scope>NUCLEOTIDE SEQUENCE [LARGE SCALE GENOMIC DNA]</scope>
    <source>
        <strain evidence="2 3">CCUG 57540</strain>
    </source>
</reference>
<dbReference type="Pfam" id="PF00581">
    <property type="entry name" value="Rhodanese"/>
    <property type="match status" value="1"/>
</dbReference>
<dbReference type="PROSITE" id="PS50206">
    <property type="entry name" value="RHODANESE_3"/>
    <property type="match status" value="1"/>
</dbReference>
<dbReference type="InterPro" id="IPR000594">
    <property type="entry name" value="ThiF_NAD_FAD-bd"/>
</dbReference>
<evidence type="ECO:0000259" key="1">
    <source>
        <dbReference type="PROSITE" id="PS50206"/>
    </source>
</evidence>
<protein>
    <submittedName>
        <fullName evidence="2">Molybdopterin-synthase adenylyltransferase MoeB</fullName>
    </submittedName>
</protein>
<dbReference type="SUPFAM" id="SSF69572">
    <property type="entry name" value="Activating enzymes of the ubiquitin-like proteins"/>
    <property type="match status" value="1"/>
</dbReference>
<proteinExistence type="predicted"/>
<dbReference type="Gene3D" id="3.40.250.10">
    <property type="entry name" value="Rhodanese-like domain"/>
    <property type="match status" value="1"/>
</dbReference>
<feature type="domain" description="Rhodanese" evidence="1">
    <location>
        <begin position="285"/>
        <end position="372"/>
    </location>
</feature>
<comment type="caution">
    <text evidence="2">The sequence shown here is derived from an EMBL/GenBank/DDBJ whole genome shotgun (WGS) entry which is preliminary data.</text>
</comment>
<dbReference type="PANTHER" id="PTHR10953:SF102">
    <property type="entry name" value="ADENYLYLTRANSFERASE AND SULFURTRANSFERASE MOCS3"/>
    <property type="match status" value="1"/>
</dbReference>
<dbReference type="InterPro" id="IPR001763">
    <property type="entry name" value="Rhodanese-like_dom"/>
</dbReference>